<evidence type="ECO:0000256" key="1">
    <source>
        <dbReference type="SAM" id="MobiDB-lite"/>
    </source>
</evidence>
<keyword evidence="3" id="KW-1185">Reference proteome</keyword>
<evidence type="ECO:0000313" key="3">
    <source>
        <dbReference type="Proteomes" id="UP001595847"/>
    </source>
</evidence>
<protein>
    <submittedName>
        <fullName evidence="2">Uncharacterized protein</fullName>
    </submittedName>
</protein>
<sequence>MAMLTSTLWTMDPGSQGWRRYLAGVPDGLAPEDAGPLPPPVPVAKGPTAGDWLL</sequence>
<accession>A0ABV8FQN0</accession>
<dbReference type="RefSeq" id="WP_378534690.1">
    <property type="nucleotide sequence ID" value="NZ_JBHSBH010000010.1"/>
</dbReference>
<feature type="region of interest" description="Disordered" evidence="1">
    <location>
        <begin position="28"/>
        <end position="54"/>
    </location>
</feature>
<gene>
    <name evidence="2" type="ORF">ACFOVU_16890</name>
</gene>
<feature type="compositionally biased region" description="Low complexity" evidence="1">
    <location>
        <begin position="43"/>
        <end position="54"/>
    </location>
</feature>
<name>A0ABV8FQN0_9ACTN</name>
<proteinExistence type="predicted"/>
<organism evidence="2 3">
    <name type="scientific">Nocardiopsis sediminis</name>
    <dbReference type="NCBI Taxonomy" id="1778267"/>
    <lineage>
        <taxon>Bacteria</taxon>
        <taxon>Bacillati</taxon>
        <taxon>Actinomycetota</taxon>
        <taxon>Actinomycetes</taxon>
        <taxon>Streptosporangiales</taxon>
        <taxon>Nocardiopsidaceae</taxon>
        <taxon>Nocardiopsis</taxon>
    </lineage>
</organism>
<reference evidence="3" key="1">
    <citation type="journal article" date="2019" name="Int. J. Syst. Evol. Microbiol.">
        <title>The Global Catalogue of Microorganisms (GCM) 10K type strain sequencing project: providing services to taxonomists for standard genome sequencing and annotation.</title>
        <authorList>
            <consortium name="The Broad Institute Genomics Platform"/>
            <consortium name="The Broad Institute Genome Sequencing Center for Infectious Disease"/>
            <person name="Wu L."/>
            <person name="Ma J."/>
        </authorList>
    </citation>
    <scope>NUCLEOTIDE SEQUENCE [LARGE SCALE GENOMIC DNA]</scope>
    <source>
        <strain evidence="3">TBRC 1826</strain>
    </source>
</reference>
<evidence type="ECO:0000313" key="2">
    <source>
        <dbReference type="EMBL" id="MFC3997613.1"/>
    </source>
</evidence>
<comment type="caution">
    <text evidence="2">The sequence shown here is derived from an EMBL/GenBank/DDBJ whole genome shotgun (WGS) entry which is preliminary data.</text>
</comment>
<dbReference type="EMBL" id="JBHSBH010000010">
    <property type="protein sequence ID" value="MFC3997613.1"/>
    <property type="molecule type" value="Genomic_DNA"/>
</dbReference>
<dbReference type="Proteomes" id="UP001595847">
    <property type="component" value="Unassembled WGS sequence"/>
</dbReference>